<keyword evidence="3" id="KW-0862">Zinc</keyword>
<dbReference type="Proteomes" id="UP000016923">
    <property type="component" value="Unassembled WGS sequence"/>
</dbReference>
<dbReference type="GO" id="GO:0006351">
    <property type="term" value="P:DNA-templated transcription"/>
    <property type="evidence" value="ECO:0007669"/>
    <property type="project" value="InterPro"/>
</dbReference>
<dbReference type="eggNOG" id="ENOG502SHZK">
    <property type="taxonomic scope" value="Eukaryota"/>
</dbReference>
<dbReference type="CDD" id="cd12148">
    <property type="entry name" value="fungal_TF_MHR"/>
    <property type="match status" value="1"/>
</dbReference>
<dbReference type="InterPro" id="IPR007219">
    <property type="entry name" value="XnlR_reg_dom"/>
</dbReference>
<sequence length="623" mass="68869">MSLSGGYVVTPLSAAGASRKRPRNHQDDQDDTPHDEDHHYLSPVLQSQSQPQLQSQSREHLAVSWMSGSPHQTGNGARDPWQQPHQHQHQQHARSRQSSSSTGGGVDFISPPPHYTSNTGHTGHSSTAGGVVGSDARAVPSAAASAMALSDGIGHSGHHGNDEIPVAKAASFFRTYFTVVHPQYPFLDMQLCSEYYLAWKQSLPNSRLVGWPAFFVKMIFALGSLIESKNDNSPYFKHQNLKSTAQAEQSIMTDSTSTPLVRLQAMLLSAMFALHADNTWRIVHISGVIIKFATVHRFHRLPPEAVHDPASQMAVRVWSSAYVLDRAVSSALGTPVSLPDMYITSHLYEATPEAESPVPWLADCDTDSSRDGLGLSSASIGDPDLRTFAHICKIRTMQSFFMHAVEKDDLHDGIPADLEGHMLQTLHEWEDTGVIARHSVPNSDGYRSPVWLQHIGHLTRVSISFVNRANIHSPIADSALRAGCATCQTFRSLQKKREIAQPWLVVLSQFRAAVTVWYIVWGRAIPVPREVSDSLRDCSAVLAIFAERWPKAEAYRDCFELLSTSIPRSQPLGRLSDDARRALRLLTRTLEESGIHWITRRMLVEICDEDGGTPHSAEHMPGT</sequence>
<dbReference type="Pfam" id="PF04082">
    <property type="entry name" value="Fungal_trans"/>
    <property type="match status" value="1"/>
</dbReference>
<evidence type="ECO:0000256" key="3">
    <source>
        <dbReference type="ARBA" id="ARBA00022833"/>
    </source>
</evidence>
<dbReference type="OrthoDB" id="189997at2759"/>
<dbReference type="GO" id="GO:0000981">
    <property type="term" value="F:DNA-binding transcription factor activity, RNA polymerase II-specific"/>
    <property type="evidence" value="ECO:0007669"/>
    <property type="project" value="TreeGrafter"/>
</dbReference>
<evidence type="ECO:0000313" key="11">
    <source>
        <dbReference type="Proteomes" id="UP000016923"/>
    </source>
</evidence>
<dbReference type="OMA" id="CIPASHE"/>
<keyword evidence="2" id="KW-0479">Metal-binding</keyword>
<dbReference type="VEuPathDB" id="FungiDB:F503_07126"/>
<feature type="compositionally biased region" description="Low complexity" evidence="8">
    <location>
        <begin position="115"/>
        <end position="133"/>
    </location>
</feature>
<protein>
    <submittedName>
        <fullName evidence="10">C6 transcription factor</fullName>
    </submittedName>
</protein>
<dbReference type="STRING" id="1262450.S3D7G7"/>
<dbReference type="AlphaFoldDB" id="S3D7G7"/>
<gene>
    <name evidence="10" type="ORF">F503_07126</name>
</gene>
<keyword evidence="4" id="KW-0805">Transcription regulation</keyword>
<evidence type="ECO:0000256" key="6">
    <source>
        <dbReference type="ARBA" id="ARBA00023163"/>
    </source>
</evidence>
<proteinExistence type="predicted"/>
<evidence type="ECO:0000259" key="9">
    <source>
        <dbReference type="Pfam" id="PF04082"/>
    </source>
</evidence>
<evidence type="ECO:0000313" key="10">
    <source>
        <dbReference type="EMBL" id="EPE09350.1"/>
    </source>
</evidence>
<dbReference type="InterPro" id="IPR052202">
    <property type="entry name" value="Yeast_MetPath_Reg"/>
</dbReference>
<feature type="region of interest" description="Disordered" evidence="8">
    <location>
        <begin position="1"/>
        <end position="133"/>
    </location>
</feature>
<dbReference type="GO" id="GO:0043565">
    <property type="term" value="F:sequence-specific DNA binding"/>
    <property type="evidence" value="ECO:0007669"/>
    <property type="project" value="TreeGrafter"/>
</dbReference>
<feature type="compositionally biased region" description="Basic residues" evidence="8">
    <location>
        <begin position="86"/>
        <end position="95"/>
    </location>
</feature>
<feature type="compositionally biased region" description="Low complexity" evidence="8">
    <location>
        <begin position="41"/>
        <end position="56"/>
    </location>
</feature>
<organism evidence="10 11">
    <name type="scientific">Ophiostoma piceae (strain UAMH 11346)</name>
    <name type="common">Sap stain fungus</name>
    <dbReference type="NCBI Taxonomy" id="1262450"/>
    <lineage>
        <taxon>Eukaryota</taxon>
        <taxon>Fungi</taxon>
        <taxon>Dikarya</taxon>
        <taxon>Ascomycota</taxon>
        <taxon>Pezizomycotina</taxon>
        <taxon>Sordariomycetes</taxon>
        <taxon>Sordariomycetidae</taxon>
        <taxon>Ophiostomatales</taxon>
        <taxon>Ophiostomataceae</taxon>
        <taxon>Ophiostoma</taxon>
    </lineage>
</organism>
<evidence type="ECO:0000256" key="7">
    <source>
        <dbReference type="ARBA" id="ARBA00023242"/>
    </source>
</evidence>
<evidence type="ECO:0000256" key="1">
    <source>
        <dbReference type="ARBA" id="ARBA00004123"/>
    </source>
</evidence>
<evidence type="ECO:0000256" key="4">
    <source>
        <dbReference type="ARBA" id="ARBA00023015"/>
    </source>
</evidence>
<dbReference type="HOGENOM" id="CLU_438788_0_0_1"/>
<dbReference type="GO" id="GO:0008270">
    <property type="term" value="F:zinc ion binding"/>
    <property type="evidence" value="ECO:0007669"/>
    <property type="project" value="InterPro"/>
</dbReference>
<keyword evidence="7" id="KW-0539">Nucleus</keyword>
<evidence type="ECO:0000256" key="5">
    <source>
        <dbReference type="ARBA" id="ARBA00023125"/>
    </source>
</evidence>
<keyword evidence="5" id="KW-0238">DNA-binding</keyword>
<reference evidence="10 11" key="1">
    <citation type="journal article" date="2013" name="BMC Genomics">
        <title>The genome and transcriptome of the pine saprophyte Ophiostoma piceae, and a comparison with the bark beetle-associated pine pathogen Grosmannia clavigera.</title>
        <authorList>
            <person name="Haridas S."/>
            <person name="Wang Y."/>
            <person name="Lim L."/>
            <person name="Massoumi Alamouti S."/>
            <person name="Jackman S."/>
            <person name="Docking R."/>
            <person name="Robertson G."/>
            <person name="Birol I."/>
            <person name="Bohlmann J."/>
            <person name="Breuil C."/>
        </authorList>
    </citation>
    <scope>NUCLEOTIDE SEQUENCE [LARGE SCALE GENOMIC DNA]</scope>
    <source>
        <strain evidence="10 11">UAMH 11346</strain>
    </source>
</reference>
<dbReference type="EMBL" id="KE148147">
    <property type="protein sequence ID" value="EPE09350.1"/>
    <property type="molecule type" value="Genomic_DNA"/>
</dbReference>
<name>S3D7G7_OPHP1</name>
<dbReference type="PANTHER" id="PTHR47782:SF14">
    <property type="entry name" value="ZN(II)2CYS6 TRANSCRIPTION FACTOR (EUROFUNG)"/>
    <property type="match status" value="1"/>
</dbReference>
<dbReference type="GO" id="GO:0005634">
    <property type="term" value="C:nucleus"/>
    <property type="evidence" value="ECO:0007669"/>
    <property type="project" value="UniProtKB-SubCell"/>
</dbReference>
<dbReference type="PANTHER" id="PTHR47782">
    <property type="entry name" value="ZN(II)2CYS6 TRANSCRIPTION FACTOR (EUROFUNG)-RELATED"/>
    <property type="match status" value="1"/>
</dbReference>
<feature type="domain" description="Xylanolytic transcriptional activator regulatory" evidence="9">
    <location>
        <begin position="175"/>
        <end position="352"/>
    </location>
</feature>
<evidence type="ECO:0000256" key="2">
    <source>
        <dbReference type="ARBA" id="ARBA00022723"/>
    </source>
</evidence>
<keyword evidence="6" id="KW-0804">Transcription</keyword>
<dbReference type="GO" id="GO:0045944">
    <property type="term" value="P:positive regulation of transcription by RNA polymerase II"/>
    <property type="evidence" value="ECO:0007669"/>
    <property type="project" value="TreeGrafter"/>
</dbReference>
<comment type="subcellular location">
    <subcellularLocation>
        <location evidence="1">Nucleus</location>
    </subcellularLocation>
</comment>
<feature type="compositionally biased region" description="Polar residues" evidence="8">
    <location>
        <begin position="66"/>
        <end position="75"/>
    </location>
</feature>
<accession>S3D7G7</accession>
<keyword evidence="11" id="KW-1185">Reference proteome</keyword>
<feature type="compositionally biased region" description="Basic and acidic residues" evidence="8">
    <location>
        <begin position="24"/>
        <end position="40"/>
    </location>
</feature>
<evidence type="ECO:0000256" key="8">
    <source>
        <dbReference type="SAM" id="MobiDB-lite"/>
    </source>
</evidence>